<name>A0ABN1A3Q2_9SPHN</name>
<feature type="transmembrane region" description="Helical" evidence="7">
    <location>
        <begin position="176"/>
        <end position="199"/>
    </location>
</feature>
<evidence type="ECO:0000256" key="6">
    <source>
        <dbReference type="RuleBase" id="RU004057"/>
    </source>
</evidence>
<organism evidence="9 10">
    <name type="scientific">Parasphingorhabdus litoris</name>
    <dbReference type="NCBI Taxonomy" id="394733"/>
    <lineage>
        <taxon>Bacteria</taxon>
        <taxon>Pseudomonadati</taxon>
        <taxon>Pseudomonadota</taxon>
        <taxon>Alphaproteobacteria</taxon>
        <taxon>Sphingomonadales</taxon>
        <taxon>Sphingomonadaceae</taxon>
        <taxon>Parasphingorhabdus</taxon>
    </lineage>
</organism>
<dbReference type="EMBL" id="BAAAEM010000002">
    <property type="protein sequence ID" value="GAA0466821.1"/>
    <property type="molecule type" value="Genomic_DNA"/>
</dbReference>
<feature type="transmembrane region" description="Helical" evidence="7">
    <location>
        <begin position="25"/>
        <end position="44"/>
    </location>
</feature>
<keyword evidence="3 7" id="KW-0812">Transmembrane</keyword>
<keyword evidence="10" id="KW-1185">Reference proteome</keyword>
<dbReference type="RefSeq" id="WP_229954014.1">
    <property type="nucleotide sequence ID" value="NZ_BAAAEM010000002.1"/>
</dbReference>
<accession>A0ABN1A3Q2</accession>
<sequence length="245" mass="27108">MPEKFCRFAAGSELMEIILTSLGRFFDPLLFVLVLGSVLILAWIQNGRDSFLLAFAALLNSSRDPFAESGENATFMCRRIDFVLREKGFVGLERVRSEDSFVTRVIARLLNSKDAKDFEEWARLEEHAVHKKQTVTATYWNSASEIAPAIGLIGTIIGLIQLFATGIDPLKMGPAMSITLLTSLYGLFVSHIIAFPIYVRLQARADILEAYRAAVVQHAIAIAKRELLVLGPVHFSPAKPLKATG</sequence>
<comment type="subcellular location">
    <subcellularLocation>
        <location evidence="1">Cell membrane</location>
        <topology evidence="1">Multi-pass membrane protein</topology>
    </subcellularLocation>
    <subcellularLocation>
        <location evidence="6">Membrane</location>
        <topology evidence="6">Multi-pass membrane protein</topology>
    </subcellularLocation>
</comment>
<keyword evidence="2" id="KW-1003">Cell membrane</keyword>
<dbReference type="Pfam" id="PF01618">
    <property type="entry name" value="MotA_ExbB"/>
    <property type="match status" value="1"/>
</dbReference>
<evidence type="ECO:0000256" key="2">
    <source>
        <dbReference type="ARBA" id="ARBA00022475"/>
    </source>
</evidence>
<dbReference type="InterPro" id="IPR002898">
    <property type="entry name" value="MotA_ExbB_proton_chnl"/>
</dbReference>
<dbReference type="Proteomes" id="UP001500713">
    <property type="component" value="Unassembled WGS sequence"/>
</dbReference>
<evidence type="ECO:0000256" key="3">
    <source>
        <dbReference type="ARBA" id="ARBA00022692"/>
    </source>
</evidence>
<keyword evidence="4 7" id="KW-1133">Transmembrane helix</keyword>
<evidence type="ECO:0000256" key="7">
    <source>
        <dbReference type="SAM" id="Phobius"/>
    </source>
</evidence>
<feature type="transmembrane region" description="Helical" evidence="7">
    <location>
        <begin position="146"/>
        <end position="164"/>
    </location>
</feature>
<evidence type="ECO:0000259" key="8">
    <source>
        <dbReference type="Pfam" id="PF01618"/>
    </source>
</evidence>
<dbReference type="PANTHER" id="PTHR30433:SF2">
    <property type="entry name" value="MOTILITY PROTEIN A"/>
    <property type="match status" value="1"/>
</dbReference>
<comment type="similarity">
    <text evidence="6">Belongs to the exbB/tolQ family.</text>
</comment>
<evidence type="ECO:0000256" key="5">
    <source>
        <dbReference type="ARBA" id="ARBA00023136"/>
    </source>
</evidence>
<protein>
    <recommendedName>
        <fullName evidence="8">MotA/TolQ/ExbB proton channel domain-containing protein</fullName>
    </recommendedName>
</protein>
<proteinExistence type="inferred from homology"/>
<evidence type="ECO:0000313" key="10">
    <source>
        <dbReference type="Proteomes" id="UP001500713"/>
    </source>
</evidence>
<dbReference type="InterPro" id="IPR047055">
    <property type="entry name" value="MotA-like"/>
</dbReference>
<dbReference type="PANTHER" id="PTHR30433">
    <property type="entry name" value="CHEMOTAXIS PROTEIN MOTA"/>
    <property type="match status" value="1"/>
</dbReference>
<keyword evidence="5 7" id="KW-0472">Membrane</keyword>
<keyword evidence="6" id="KW-0813">Transport</keyword>
<evidence type="ECO:0000256" key="4">
    <source>
        <dbReference type="ARBA" id="ARBA00022989"/>
    </source>
</evidence>
<reference evidence="9 10" key="1">
    <citation type="journal article" date="2019" name="Int. J. Syst. Evol. Microbiol.">
        <title>The Global Catalogue of Microorganisms (GCM) 10K type strain sequencing project: providing services to taxonomists for standard genome sequencing and annotation.</title>
        <authorList>
            <consortium name="The Broad Institute Genomics Platform"/>
            <consortium name="The Broad Institute Genome Sequencing Center for Infectious Disease"/>
            <person name="Wu L."/>
            <person name="Ma J."/>
        </authorList>
    </citation>
    <scope>NUCLEOTIDE SEQUENCE [LARGE SCALE GENOMIC DNA]</scope>
    <source>
        <strain evidence="9 10">JCM 14162</strain>
    </source>
</reference>
<gene>
    <name evidence="9" type="ORF">GCM10009096_04400</name>
</gene>
<evidence type="ECO:0000313" key="9">
    <source>
        <dbReference type="EMBL" id="GAA0466821.1"/>
    </source>
</evidence>
<feature type="domain" description="MotA/TolQ/ExbB proton channel" evidence="8">
    <location>
        <begin position="98"/>
        <end position="210"/>
    </location>
</feature>
<keyword evidence="6" id="KW-0653">Protein transport</keyword>
<evidence type="ECO:0000256" key="1">
    <source>
        <dbReference type="ARBA" id="ARBA00004651"/>
    </source>
</evidence>
<comment type="caution">
    <text evidence="9">The sequence shown here is derived from an EMBL/GenBank/DDBJ whole genome shotgun (WGS) entry which is preliminary data.</text>
</comment>